<dbReference type="InterPro" id="IPR015422">
    <property type="entry name" value="PyrdxlP-dep_Trfase_small"/>
</dbReference>
<gene>
    <name evidence="2" type="ORF">L210DRAFT_3611286</name>
</gene>
<sequence>MGSLDIAKARAAFPSLRTGYIYADNAGGSQTAQPVIDNITDYLCNTNVQLGASYSMGVQSTQRVTDGSVAASLLFNAASVDEVGYGPSSTMVFENMARALDDDVHPGDEFIITGEHEANNGPWKRLAQRRGAVVKYWRTVTVDEGNPYSFTYNTEDLVSLVSPKTRIVAITACSNILGSIYPIQDIVRALRQRAAQVGARKVEVAVDCVAYAPHRRIDVREWDIDYCVFALYKMYGAHNAAFYIRATALQSSLKSIVHDFLAVNNSKQKIQLGGPGYELVHGASGVVSYLLSLTPENNLDATLLRPLLAFLTDKQQYDRGVRLVGTSTIDLSRVPTVSFVVTGRRAMKSKDIVAEFDKERDIGIRYGHFYAYGLIVNAAPKLDPDDGVVRISLVHYNTVEEVERIVGVLRRSYYRSGAPPPVMSSKV</sequence>
<dbReference type="Gene3D" id="3.40.640.10">
    <property type="entry name" value="Type I PLP-dependent aspartate aminotransferase-like (Major domain)"/>
    <property type="match status" value="1"/>
</dbReference>
<dbReference type="AlphaFoldDB" id="A0AAD4BZG2"/>
<proteinExistence type="predicted"/>
<keyword evidence="2" id="KW-0808">Transferase</keyword>
<keyword evidence="3" id="KW-1185">Reference proteome</keyword>
<dbReference type="Pfam" id="PF00266">
    <property type="entry name" value="Aminotran_5"/>
    <property type="match status" value="1"/>
</dbReference>
<evidence type="ECO:0000259" key="1">
    <source>
        <dbReference type="Pfam" id="PF00266"/>
    </source>
</evidence>
<evidence type="ECO:0000313" key="2">
    <source>
        <dbReference type="EMBL" id="KAF8443936.1"/>
    </source>
</evidence>
<reference evidence="2" key="2">
    <citation type="journal article" date="2020" name="Nat. Commun.">
        <title>Large-scale genome sequencing of mycorrhizal fungi provides insights into the early evolution of symbiotic traits.</title>
        <authorList>
            <person name="Miyauchi S."/>
            <person name="Kiss E."/>
            <person name="Kuo A."/>
            <person name="Drula E."/>
            <person name="Kohler A."/>
            <person name="Sanchez-Garcia M."/>
            <person name="Morin E."/>
            <person name="Andreopoulos B."/>
            <person name="Barry K.W."/>
            <person name="Bonito G."/>
            <person name="Buee M."/>
            <person name="Carver A."/>
            <person name="Chen C."/>
            <person name="Cichocki N."/>
            <person name="Clum A."/>
            <person name="Culley D."/>
            <person name="Crous P.W."/>
            <person name="Fauchery L."/>
            <person name="Girlanda M."/>
            <person name="Hayes R.D."/>
            <person name="Keri Z."/>
            <person name="LaButti K."/>
            <person name="Lipzen A."/>
            <person name="Lombard V."/>
            <person name="Magnuson J."/>
            <person name="Maillard F."/>
            <person name="Murat C."/>
            <person name="Nolan M."/>
            <person name="Ohm R.A."/>
            <person name="Pangilinan J."/>
            <person name="Pereira M.F."/>
            <person name="Perotto S."/>
            <person name="Peter M."/>
            <person name="Pfister S."/>
            <person name="Riley R."/>
            <person name="Sitrit Y."/>
            <person name="Stielow J.B."/>
            <person name="Szollosi G."/>
            <person name="Zifcakova L."/>
            <person name="Stursova M."/>
            <person name="Spatafora J.W."/>
            <person name="Tedersoo L."/>
            <person name="Vaario L.M."/>
            <person name="Yamada A."/>
            <person name="Yan M."/>
            <person name="Wang P."/>
            <person name="Xu J."/>
            <person name="Bruns T."/>
            <person name="Baldrian P."/>
            <person name="Vilgalys R."/>
            <person name="Dunand C."/>
            <person name="Henrissat B."/>
            <person name="Grigoriev I.V."/>
            <person name="Hibbett D."/>
            <person name="Nagy L.G."/>
            <person name="Martin F.M."/>
        </authorList>
    </citation>
    <scope>NUCLEOTIDE SEQUENCE</scope>
    <source>
        <strain evidence="2">BED1</strain>
    </source>
</reference>
<dbReference type="InterPro" id="IPR015424">
    <property type="entry name" value="PyrdxlP-dep_Trfase"/>
</dbReference>
<feature type="domain" description="Aminotransferase class V" evidence="1">
    <location>
        <begin position="21"/>
        <end position="404"/>
    </location>
</feature>
<dbReference type="PANTHER" id="PTHR43586:SF21">
    <property type="entry name" value="PYRIDOXAL PHOSPHATE (PLP)-DEPENDENT ASPARTATE AMINOTRANSFERASE SUPERFAMILY"/>
    <property type="match status" value="1"/>
</dbReference>
<comment type="caution">
    <text evidence="2">The sequence shown here is derived from an EMBL/GenBank/DDBJ whole genome shotgun (WGS) entry which is preliminary data.</text>
</comment>
<dbReference type="SUPFAM" id="SSF53383">
    <property type="entry name" value="PLP-dependent transferases"/>
    <property type="match status" value="1"/>
</dbReference>
<dbReference type="PANTHER" id="PTHR43586">
    <property type="entry name" value="CYSTEINE DESULFURASE"/>
    <property type="match status" value="1"/>
</dbReference>
<dbReference type="Proteomes" id="UP001194468">
    <property type="component" value="Unassembled WGS sequence"/>
</dbReference>
<evidence type="ECO:0000313" key="3">
    <source>
        <dbReference type="Proteomes" id="UP001194468"/>
    </source>
</evidence>
<reference evidence="2" key="1">
    <citation type="submission" date="2019-10" db="EMBL/GenBank/DDBJ databases">
        <authorList>
            <consortium name="DOE Joint Genome Institute"/>
            <person name="Kuo A."/>
            <person name="Miyauchi S."/>
            <person name="Kiss E."/>
            <person name="Drula E."/>
            <person name="Kohler A."/>
            <person name="Sanchez-Garcia M."/>
            <person name="Andreopoulos B."/>
            <person name="Barry K.W."/>
            <person name="Bonito G."/>
            <person name="Buee M."/>
            <person name="Carver A."/>
            <person name="Chen C."/>
            <person name="Cichocki N."/>
            <person name="Clum A."/>
            <person name="Culley D."/>
            <person name="Crous P.W."/>
            <person name="Fauchery L."/>
            <person name="Girlanda M."/>
            <person name="Hayes R."/>
            <person name="Keri Z."/>
            <person name="LaButti K."/>
            <person name="Lipzen A."/>
            <person name="Lombard V."/>
            <person name="Magnuson J."/>
            <person name="Maillard F."/>
            <person name="Morin E."/>
            <person name="Murat C."/>
            <person name="Nolan M."/>
            <person name="Ohm R."/>
            <person name="Pangilinan J."/>
            <person name="Pereira M."/>
            <person name="Perotto S."/>
            <person name="Peter M."/>
            <person name="Riley R."/>
            <person name="Sitrit Y."/>
            <person name="Stielow B."/>
            <person name="Szollosi G."/>
            <person name="Zifcakova L."/>
            <person name="Stursova M."/>
            <person name="Spatafora J.W."/>
            <person name="Tedersoo L."/>
            <person name="Vaario L.-M."/>
            <person name="Yamada A."/>
            <person name="Yan M."/>
            <person name="Wang P."/>
            <person name="Xu J."/>
            <person name="Bruns T."/>
            <person name="Baldrian P."/>
            <person name="Vilgalys R."/>
            <person name="Henrissat B."/>
            <person name="Grigoriev I.V."/>
            <person name="Hibbett D."/>
            <person name="Nagy L.G."/>
            <person name="Martin F.M."/>
        </authorList>
    </citation>
    <scope>NUCLEOTIDE SEQUENCE</scope>
    <source>
        <strain evidence="2">BED1</strain>
    </source>
</reference>
<dbReference type="EMBL" id="WHUW01000007">
    <property type="protein sequence ID" value="KAF8443936.1"/>
    <property type="molecule type" value="Genomic_DNA"/>
</dbReference>
<dbReference type="Gene3D" id="3.90.1150.10">
    <property type="entry name" value="Aspartate Aminotransferase, domain 1"/>
    <property type="match status" value="1"/>
</dbReference>
<name>A0AAD4BZG2_BOLED</name>
<dbReference type="GO" id="GO:0016740">
    <property type="term" value="F:transferase activity"/>
    <property type="evidence" value="ECO:0007669"/>
    <property type="project" value="UniProtKB-KW"/>
</dbReference>
<dbReference type="InterPro" id="IPR000192">
    <property type="entry name" value="Aminotrans_V_dom"/>
</dbReference>
<accession>A0AAD4BZG2</accession>
<dbReference type="InterPro" id="IPR015421">
    <property type="entry name" value="PyrdxlP-dep_Trfase_major"/>
</dbReference>
<organism evidence="2 3">
    <name type="scientific">Boletus edulis BED1</name>
    <dbReference type="NCBI Taxonomy" id="1328754"/>
    <lineage>
        <taxon>Eukaryota</taxon>
        <taxon>Fungi</taxon>
        <taxon>Dikarya</taxon>
        <taxon>Basidiomycota</taxon>
        <taxon>Agaricomycotina</taxon>
        <taxon>Agaricomycetes</taxon>
        <taxon>Agaricomycetidae</taxon>
        <taxon>Boletales</taxon>
        <taxon>Boletineae</taxon>
        <taxon>Boletaceae</taxon>
        <taxon>Boletoideae</taxon>
        <taxon>Boletus</taxon>
    </lineage>
</organism>
<protein>
    <submittedName>
        <fullName evidence="2">Pyridoxal phosphate-dependent transferase</fullName>
    </submittedName>
</protein>